<keyword evidence="2" id="KW-1185">Reference proteome</keyword>
<dbReference type="AlphaFoldDB" id="A0ABD2Q2A9"/>
<sequence length="119" mass="12206">MVQSQTGQPMFYAVPVRQAASGTGPAGPPPVNGAHQLVQTASGPVLVQQTSLAACTTSSAQKPQLLKAITTAPGVSPVYTTTTAAGEHLVCTCPPELHQSEQGLLIPRAAGKLTQIYDD</sequence>
<evidence type="ECO:0000313" key="1">
    <source>
        <dbReference type="EMBL" id="KAL3312261.1"/>
    </source>
</evidence>
<protein>
    <submittedName>
        <fullName evidence="1">Uncharacterized protein</fullName>
    </submittedName>
</protein>
<gene>
    <name evidence="1" type="ORF">Ciccas_009148</name>
</gene>
<evidence type="ECO:0000313" key="2">
    <source>
        <dbReference type="Proteomes" id="UP001626550"/>
    </source>
</evidence>
<dbReference type="Proteomes" id="UP001626550">
    <property type="component" value="Unassembled WGS sequence"/>
</dbReference>
<proteinExistence type="predicted"/>
<organism evidence="1 2">
    <name type="scientific">Cichlidogyrus casuarinus</name>
    <dbReference type="NCBI Taxonomy" id="1844966"/>
    <lineage>
        <taxon>Eukaryota</taxon>
        <taxon>Metazoa</taxon>
        <taxon>Spiralia</taxon>
        <taxon>Lophotrochozoa</taxon>
        <taxon>Platyhelminthes</taxon>
        <taxon>Monogenea</taxon>
        <taxon>Monopisthocotylea</taxon>
        <taxon>Dactylogyridea</taxon>
        <taxon>Ancyrocephalidae</taxon>
        <taxon>Cichlidogyrus</taxon>
    </lineage>
</organism>
<dbReference type="EMBL" id="JBJKFK010001776">
    <property type="protein sequence ID" value="KAL3312261.1"/>
    <property type="molecule type" value="Genomic_DNA"/>
</dbReference>
<reference evidence="1 2" key="1">
    <citation type="submission" date="2024-11" db="EMBL/GenBank/DDBJ databases">
        <title>Adaptive evolution of stress response genes in parasites aligns with host niche diversity.</title>
        <authorList>
            <person name="Hahn C."/>
            <person name="Resl P."/>
        </authorList>
    </citation>
    <scope>NUCLEOTIDE SEQUENCE [LARGE SCALE GENOMIC DNA]</scope>
    <source>
        <strain evidence="1">EGGRZ-B1_66</strain>
        <tissue evidence="1">Body</tissue>
    </source>
</reference>
<comment type="caution">
    <text evidence="1">The sequence shown here is derived from an EMBL/GenBank/DDBJ whole genome shotgun (WGS) entry which is preliminary data.</text>
</comment>
<name>A0ABD2Q2A9_9PLAT</name>
<accession>A0ABD2Q2A9</accession>